<dbReference type="AlphaFoldDB" id="A0A258HJ47"/>
<evidence type="ECO:0000313" key="2">
    <source>
        <dbReference type="EMBL" id="OYX56358.1"/>
    </source>
</evidence>
<name>A0A258HJ47_9CAUL</name>
<keyword evidence="1" id="KW-0472">Membrane</keyword>
<organism evidence="2 3">
    <name type="scientific">Brevundimonas subvibrioides</name>
    <dbReference type="NCBI Taxonomy" id="74313"/>
    <lineage>
        <taxon>Bacteria</taxon>
        <taxon>Pseudomonadati</taxon>
        <taxon>Pseudomonadota</taxon>
        <taxon>Alphaproteobacteria</taxon>
        <taxon>Caulobacterales</taxon>
        <taxon>Caulobacteraceae</taxon>
        <taxon>Brevundimonas</taxon>
    </lineage>
</organism>
<evidence type="ECO:0000256" key="1">
    <source>
        <dbReference type="SAM" id="Phobius"/>
    </source>
</evidence>
<sequence>MTIVETVTVRTRTYVATLGARFARTTPRERLLLGALVAGAVLYAPVAALEARDNAESAYADALSARDTARRARVQAVNASNQAAHQLALRDMSDWGFDGGNLDIVRVRIEQSLSAAATDAAMTGVAIETSEAAAATGPVTWVSAQIQGDLLWSPTFRLLDEISGWPEGFRVTRFAFEKSPPPAFEGAPPPLTPGRVTIGLDFPTRTATADGPAA</sequence>
<accession>A0A258HJ47</accession>
<comment type="caution">
    <text evidence="2">The sequence shown here is derived from an EMBL/GenBank/DDBJ whole genome shotgun (WGS) entry which is preliminary data.</text>
</comment>
<keyword evidence="1" id="KW-0812">Transmembrane</keyword>
<dbReference type="Proteomes" id="UP000216147">
    <property type="component" value="Unassembled WGS sequence"/>
</dbReference>
<dbReference type="EMBL" id="NCEQ01000008">
    <property type="protein sequence ID" value="OYX56358.1"/>
    <property type="molecule type" value="Genomic_DNA"/>
</dbReference>
<gene>
    <name evidence="2" type="ORF">B7Y86_10465</name>
</gene>
<evidence type="ECO:0000313" key="3">
    <source>
        <dbReference type="Proteomes" id="UP000216147"/>
    </source>
</evidence>
<feature type="transmembrane region" description="Helical" evidence="1">
    <location>
        <begin position="31"/>
        <end position="49"/>
    </location>
</feature>
<protein>
    <recommendedName>
        <fullName evidence="4">General secretion pathway protein GspM</fullName>
    </recommendedName>
</protein>
<proteinExistence type="predicted"/>
<keyword evidence="1" id="KW-1133">Transmembrane helix</keyword>
<reference evidence="2 3" key="1">
    <citation type="submission" date="2017-03" db="EMBL/GenBank/DDBJ databases">
        <title>Lifting the veil on microbial sulfur biogeochemistry in mining wastewaters.</title>
        <authorList>
            <person name="Kantor R.S."/>
            <person name="Colenbrander Nelson T."/>
            <person name="Marshall S."/>
            <person name="Bennett D."/>
            <person name="Apte S."/>
            <person name="Camacho D."/>
            <person name="Thomas B.C."/>
            <person name="Warren L.A."/>
            <person name="Banfield J.F."/>
        </authorList>
    </citation>
    <scope>NUCLEOTIDE SEQUENCE [LARGE SCALE GENOMIC DNA]</scope>
    <source>
        <strain evidence="2">32-68-21</strain>
    </source>
</reference>
<evidence type="ECO:0008006" key="4">
    <source>
        <dbReference type="Google" id="ProtNLM"/>
    </source>
</evidence>